<dbReference type="Gene3D" id="3.90.176.10">
    <property type="entry name" value="Toxin ADP-ribosyltransferase, Chain A, domain 1"/>
    <property type="match status" value="1"/>
</dbReference>
<evidence type="ECO:0000313" key="4">
    <source>
        <dbReference type="EMBL" id="CAF1551904.1"/>
    </source>
</evidence>
<dbReference type="PROSITE" id="PS50293">
    <property type="entry name" value="TPR_REGION"/>
    <property type="match status" value="1"/>
</dbReference>
<proteinExistence type="predicted"/>
<dbReference type="Proteomes" id="UP000663832">
    <property type="component" value="Unassembled WGS sequence"/>
</dbReference>
<organism evidence="5 6">
    <name type="scientific">Adineta steineri</name>
    <dbReference type="NCBI Taxonomy" id="433720"/>
    <lineage>
        <taxon>Eukaryota</taxon>
        <taxon>Metazoa</taxon>
        <taxon>Spiralia</taxon>
        <taxon>Gnathifera</taxon>
        <taxon>Rotifera</taxon>
        <taxon>Eurotatoria</taxon>
        <taxon>Bdelloidea</taxon>
        <taxon>Adinetida</taxon>
        <taxon>Adinetidae</taxon>
        <taxon>Adineta</taxon>
    </lineage>
</organism>
<dbReference type="EMBL" id="CAJNOI010004729">
    <property type="protein sequence ID" value="CAF1551904.1"/>
    <property type="molecule type" value="Genomic_DNA"/>
</dbReference>
<gene>
    <name evidence="4" type="ORF">BJG266_LOCUS46302</name>
    <name evidence="5" type="ORF">QVE165_LOCUS63335</name>
</gene>
<feature type="repeat" description="TPR" evidence="3">
    <location>
        <begin position="552"/>
        <end position="585"/>
    </location>
</feature>
<evidence type="ECO:0000313" key="6">
    <source>
        <dbReference type="Proteomes" id="UP000663832"/>
    </source>
</evidence>
<reference evidence="5" key="1">
    <citation type="submission" date="2021-02" db="EMBL/GenBank/DDBJ databases">
        <authorList>
            <person name="Nowell W R."/>
        </authorList>
    </citation>
    <scope>NUCLEOTIDE SEQUENCE</scope>
</reference>
<dbReference type="PROSITE" id="PS50005">
    <property type="entry name" value="TPR"/>
    <property type="match status" value="4"/>
</dbReference>
<feature type="repeat" description="TPR" evidence="3">
    <location>
        <begin position="510"/>
        <end position="543"/>
    </location>
</feature>
<dbReference type="InterPro" id="IPR019734">
    <property type="entry name" value="TPR_rpt"/>
</dbReference>
<comment type="caution">
    <text evidence="5">The sequence shown here is derived from an EMBL/GenBank/DDBJ whole genome shotgun (WGS) entry which is preliminary data.</text>
</comment>
<evidence type="ECO:0000256" key="1">
    <source>
        <dbReference type="ARBA" id="ARBA00022737"/>
    </source>
</evidence>
<protein>
    <submittedName>
        <fullName evidence="5">Uncharacterized protein</fullName>
    </submittedName>
</protein>
<dbReference type="Pfam" id="PF13424">
    <property type="entry name" value="TPR_12"/>
    <property type="match status" value="2"/>
</dbReference>
<dbReference type="PANTHER" id="PTHR45641">
    <property type="entry name" value="TETRATRICOPEPTIDE REPEAT PROTEIN (AFU_ORTHOLOGUE AFUA_6G03870)"/>
    <property type="match status" value="1"/>
</dbReference>
<dbReference type="EMBL" id="CAJNOM010005129">
    <property type="protein sequence ID" value="CAF1661497.1"/>
    <property type="molecule type" value="Genomic_DNA"/>
</dbReference>
<dbReference type="Gene3D" id="1.25.40.10">
    <property type="entry name" value="Tetratricopeptide repeat domain"/>
    <property type="match status" value="2"/>
</dbReference>
<feature type="repeat" description="TPR" evidence="3">
    <location>
        <begin position="594"/>
        <end position="627"/>
    </location>
</feature>
<sequence>MKIVKIIIDIFTKYVRKKSNNSEGKCTLLSTQVSYEDTIQNFCLIWLDKNIGEVNDIDCMNIIVQLRQVINDIQTFTDVDEYDVFINDITDKKIYLVSSGALGHTIVLIIHDKAQISDIYIFCGNKILHEQWTQQWSKVKGVFTDISLICESLTQATQNSESMSFIETIDDTSNINLNKLDQSFMYTQLLKEILLTIDFEQEYFNDLLIFCREYFADNNIELNNVDKIEKEYQDQQSIWWYTYNCFLCSMSNKALHTMEIDLIIKLGVFIRDLHQHIANLHSEQYGDHHQSKTFTVYRGQGLSQIDFDQLAKKYGGLLSFHSFLSTSKDRNLSLAFARQSIETSHPIGILFIMKIDPSISSTPFAKIHNASVHHKEEILFSIHAVFRIGSMKLIDKTNNRLWQVELILTNDNDPQLCALTKHIRKETLSSYKGWYRLGALLIQLDQYDKAEQLYNLLLTKVTKKGEEAHLNHMLGIVKNNQGKYQEAIDRYEKSIEINRELLSPNSSALAAPYNGLGSVYSSINDYSKAHSYYEKALIINRAVLPLDHPDLATSYNNIGGIYESIKEYPKAPSYYKKALEIYQKTLSPNHPNLAACYNNIGSVYENLGKYPKALSYHERALEIRQRTLPPNHHDLACSIGQKGMVCSHMGDHSKAIEYCERALKIIEHSLPSDHPDVELYKKNLEFVKTKL</sequence>
<keyword evidence="1" id="KW-0677">Repeat</keyword>
<dbReference type="SUPFAM" id="SSF56399">
    <property type="entry name" value="ADP-ribosylation"/>
    <property type="match status" value="1"/>
</dbReference>
<feature type="repeat" description="TPR" evidence="3">
    <location>
        <begin position="468"/>
        <end position="501"/>
    </location>
</feature>
<name>A0A816FHD1_9BILA</name>
<dbReference type="PANTHER" id="PTHR45641:SF19">
    <property type="entry name" value="NEPHROCYSTIN-3"/>
    <property type="match status" value="1"/>
</dbReference>
<dbReference type="OrthoDB" id="5986190at2759"/>
<accession>A0A816FHD1</accession>
<dbReference type="Proteomes" id="UP000663877">
    <property type="component" value="Unassembled WGS sequence"/>
</dbReference>
<dbReference type="SMART" id="SM00028">
    <property type="entry name" value="TPR"/>
    <property type="match status" value="6"/>
</dbReference>
<evidence type="ECO:0000256" key="3">
    <source>
        <dbReference type="PROSITE-ProRule" id="PRU00339"/>
    </source>
</evidence>
<dbReference type="SUPFAM" id="SSF48452">
    <property type="entry name" value="TPR-like"/>
    <property type="match status" value="2"/>
</dbReference>
<keyword evidence="6" id="KW-1185">Reference proteome</keyword>
<dbReference type="AlphaFoldDB" id="A0A816FHD1"/>
<dbReference type="InterPro" id="IPR011990">
    <property type="entry name" value="TPR-like_helical_dom_sf"/>
</dbReference>
<dbReference type="Pfam" id="PF13181">
    <property type="entry name" value="TPR_8"/>
    <property type="match status" value="2"/>
</dbReference>
<evidence type="ECO:0000256" key="2">
    <source>
        <dbReference type="ARBA" id="ARBA00022803"/>
    </source>
</evidence>
<keyword evidence="2 3" id="KW-0802">TPR repeat</keyword>
<evidence type="ECO:0000313" key="5">
    <source>
        <dbReference type="EMBL" id="CAF1661497.1"/>
    </source>
</evidence>